<keyword evidence="1" id="KW-1133">Transmembrane helix</keyword>
<dbReference type="eggNOG" id="ENOG5033UTA">
    <property type="taxonomic scope" value="Bacteria"/>
</dbReference>
<keyword evidence="1" id="KW-0812">Transmembrane</keyword>
<feature type="transmembrane region" description="Helical" evidence="1">
    <location>
        <begin position="150"/>
        <end position="167"/>
    </location>
</feature>
<gene>
    <name evidence="2" type="ordered locus">Psta_2322</name>
</gene>
<dbReference type="OrthoDB" id="256197at2"/>
<feature type="transmembrane region" description="Helical" evidence="1">
    <location>
        <begin position="52"/>
        <end position="70"/>
    </location>
</feature>
<keyword evidence="3" id="KW-1185">Reference proteome</keyword>
<sequence precursor="true">MTKLSALRSQLAGLGRARATVRLLTAWSATGIAAIVALAGVFLLDWLFALEVLPRIVVILLGIVGVVWTYRRFTQPMLGVQETEQDLALLVEKHQEIDSDLVAALQFESPEAATWGSRQLETAVVDYVVSATSAINVFDGFSREQMVRRGSLLGAGLAIVLLLSLIFPRHLSAFVSRLLLGSTHYPTATVIDALLVNSDLVLKDGVRDSQPDDARCAQGKPISLLIRCQGSLPDTGIARLQSTAASDSRTTIDLKRLTIAERQARLATAIEKMKTLAQSDEKLLLPQQKELTGLLVLDAAEVAAQVSKVKLARGLWQHIAATEAAFKAVPVQAEESAIYAGELARLMDNVTYKLFLGDAWTDAATVAMIPLPAIEPQLKITPPAYAKSLEQPIPTGRQLALLEGTRVDITLASINGKTLTEAWMTLRWRDQSQRVVFAKSSDPSKWEIPAGTSTPLTNLREEVRYEIQVIDSDGLSLETPLLGAIRIRPDRPPTGSSQLVHRVVLPSASPVIEYRASDDFGISSIMLEVEVEPKRDEQLVSTESAVDPSSSTEPGKLVPTVKHELVILPAEKPVLSGQLPISGSYPLQLAPYKLGKGDRLKLTLHICDYRGTTEAGLPTGQTIKTDPLVLEISDESGVLAAISEADERSEQRLTDIIKRQLGIGESQ</sequence>
<dbReference type="HOGENOM" id="CLU_475446_0_0_0"/>
<organism evidence="2 3">
    <name type="scientific">Pirellula staleyi (strain ATCC 27377 / DSM 6068 / ICPB 4128)</name>
    <name type="common">Pirella staleyi</name>
    <dbReference type="NCBI Taxonomy" id="530564"/>
    <lineage>
        <taxon>Bacteria</taxon>
        <taxon>Pseudomonadati</taxon>
        <taxon>Planctomycetota</taxon>
        <taxon>Planctomycetia</taxon>
        <taxon>Pirellulales</taxon>
        <taxon>Pirellulaceae</taxon>
        <taxon>Pirellula</taxon>
    </lineage>
</organism>
<dbReference type="AlphaFoldDB" id="D2R3N8"/>
<evidence type="ECO:0000313" key="2">
    <source>
        <dbReference type="EMBL" id="ADB16992.1"/>
    </source>
</evidence>
<dbReference type="EMBL" id="CP001848">
    <property type="protein sequence ID" value="ADB16992.1"/>
    <property type="molecule type" value="Genomic_DNA"/>
</dbReference>
<dbReference type="KEGG" id="psl:Psta_2322"/>
<protein>
    <submittedName>
        <fullName evidence="2">Uncharacterized protein</fullName>
    </submittedName>
</protein>
<dbReference type="Proteomes" id="UP000001887">
    <property type="component" value="Chromosome"/>
</dbReference>
<reference evidence="2 3" key="1">
    <citation type="journal article" date="2009" name="Stand. Genomic Sci.">
        <title>Complete genome sequence of Pirellula staleyi type strain (ATCC 27377).</title>
        <authorList>
            <person name="Clum A."/>
            <person name="Tindall B.J."/>
            <person name="Sikorski J."/>
            <person name="Ivanova N."/>
            <person name="Mavrommatis K."/>
            <person name="Lucas S."/>
            <person name="Glavina del Rio T."/>
            <person name="Nolan M."/>
            <person name="Chen F."/>
            <person name="Tice H."/>
            <person name="Pitluck S."/>
            <person name="Cheng J.F."/>
            <person name="Chertkov O."/>
            <person name="Brettin T."/>
            <person name="Han C."/>
            <person name="Detter J.C."/>
            <person name="Kuske C."/>
            <person name="Bruce D."/>
            <person name="Goodwin L."/>
            <person name="Ovchinikova G."/>
            <person name="Pati A."/>
            <person name="Mikhailova N."/>
            <person name="Chen A."/>
            <person name="Palaniappan K."/>
            <person name="Land M."/>
            <person name="Hauser L."/>
            <person name="Chang Y.J."/>
            <person name="Jeffries C.D."/>
            <person name="Chain P."/>
            <person name="Rohde M."/>
            <person name="Goker M."/>
            <person name="Bristow J."/>
            <person name="Eisen J.A."/>
            <person name="Markowitz V."/>
            <person name="Hugenholtz P."/>
            <person name="Kyrpides N.C."/>
            <person name="Klenk H.P."/>
            <person name="Lapidus A."/>
        </authorList>
    </citation>
    <scope>NUCLEOTIDE SEQUENCE [LARGE SCALE GENOMIC DNA]</scope>
    <source>
        <strain evidence="3">ATCC 27377 / DSM 6068 / ICPB 4128</strain>
    </source>
</reference>
<evidence type="ECO:0000256" key="1">
    <source>
        <dbReference type="SAM" id="Phobius"/>
    </source>
</evidence>
<feature type="transmembrane region" description="Helical" evidence="1">
    <location>
        <begin position="21"/>
        <end position="46"/>
    </location>
</feature>
<keyword evidence="1" id="KW-0472">Membrane</keyword>
<accession>D2R3N8</accession>
<proteinExistence type="predicted"/>
<evidence type="ECO:0000313" key="3">
    <source>
        <dbReference type="Proteomes" id="UP000001887"/>
    </source>
</evidence>
<name>D2R3N8_PIRSD</name>
<dbReference type="STRING" id="530564.Psta_2322"/>